<comment type="caution">
    <text evidence="9">The sequence shown here is derived from an EMBL/GenBank/DDBJ whole genome shotgun (WGS) entry which is preliminary data.</text>
</comment>
<feature type="transmembrane region" description="Helical" evidence="7">
    <location>
        <begin position="12"/>
        <end position="36"/>
    </location>
</feature>
<evidence type="ECO:0000256" key="5">
    <source>
        <dbReference type="ARBA" id="ARBA00022989"/>
    </source>
</evidence>
<keyword evidence="3" id="KW-1003">Cell membrane</keyword>
<feature type="transmembrane region" description="Helical" evidence="7">
    <location>
        <begin position="86"/>
        <end position="105"/>
    </location>
</feature>
<keyword evidence="10" id="KW-1185">Reference proteome</keyword>
<dbReference type="OrthoDB" id="1522493at2"/>
<evidence type="ECO:0000313" key="9">
    <source>
        <dbReference type="EMBL" id="OUJ71838.1"/>
    </source>
</evidence>
<dbReference type="RefSeq" id="WP_086596084.1">
    <property type="nucleotide sequence ID" value="NZ_MTSE01000014.1"/>
</dbReference>
<dbReference type="SUPFAM" id="SSF50182">
    <property type="entry name" value="Sm-like ribonucleoproteins"/>
    <property type="match status" value="1"/>
</dbReference>
<dbReference type="Proteomes" id="UP000194873">
    <property type="component" value="Unassembled WGS sequence"/>
</dbReference>
<dbReference type="InterPro" id="IPR006685">
    <property type="entry name" value="MscS_channel_2nd"/>
</dbReference>
<keyword evidence="4 7" id="KW-0812">Transmembrane</keyword>
<dbReference type="EMBL" id="MTSE01000014">
    <property type="protein sequence ID" value="OUJ71838.1"/>
    <property type="molecule type" value="Genomic_DNA"/>
</dbReference>
<evidence type="ECO:0000256" key="4">
    <source>
        <dbReference type="ARBA" id="ARBA00022692"/>
    </source>
</evidence>
<evidence type="ECO:0000256" key="3">
    <source>
        <dbReference type="ARBA" id="ARBA00022475"/>
    </source>
</evidence>
<dbReference type="InterPro" id="IPR010920">
    <property type="entry name" value="LSM_dom_sf"/>
</dbReference>
<name>A0A243W8Y3_9BACT</name>
<gene>
    <name evidence="9" type="ORF">BXP70_21035</name>
</gene>
<comment type="similarity">
    <text evidence="2">Belongs to the MscS (TC 1.A.23) family.</text>
</comment>
<dbReference type="InterPro" id="IPR045275">
    <property type="entry name" value="MscS_archaea/bacteria_type"/>
</dbReference>
<dbReference type="PANTHER" id="PTHR30221:SF1">
    <property type="entry name" value="SMALL-CONDUCTANCE MECHANOSENSITIVE CHANNEL"/>
    <property type="match status" value="1"/>
</dbReference>
<evidence type="ECO:0000256" key="6">
    <source>
        <dbReference type="ARBA" id="ARBA00023136"/>
    </source>
</evidence>
<dbReference type="SUPFAM" id="SSF82689">
    <property type="entry name" value="Mechanosensitive channel protein MscS (YggB), C-terminal domain"/>
    <property type="match status" value="1"/>
</dbReference>
<dbReference type="SUPFAM" id="SSF82861">
    <property type="entry name" value="Mechanosensitive channel protein MscS (YggB), transmembrane region"/>
    <property type="match status" value="1"/>
</dbReference>
<dbReference type="Gene3D" id="2.30.30.60">
    <property type="match status" value="1"/>
</dbReference>
<dbReference type="PANTHER" id="PTHR30221">
    <property type="entry name" value="SMALL-CONDUCTANCE MECHANOSENSITIVE CHANNEL"/>
    <property type="match status" value="1"/>
</dbReference>
<dbReference type="Gene3D" id="1.10.287.1260">
    <property type="match status" value="1"/>
</dbReference>
<protein>
    <recommendedName>
        <fullName evidence="8">Mechanosensitive ion channel MscS domain-containing protein</fullName>
    </recommendedName>
</protein>
<organism evidence="9 10">
    <name type="scientific">Hymenobacter crusticola</name>
    <dbReference type="NCBI Taxonomy" id="1770526"/>
    <lineage>
        <taxon>Bacteria</taxon>
        <taxon>Pseudomonadati</taxon>
        <taxon>Bacteroidota</taxon>
        <taxon>Cytophagia</taxon>
        <taxon>Cytophagales</taxon>
        <taxon>Hymenobacteraceae</taxon>
        <taxon>Hymenobacter</taxon>
    </lineage>
</organism>
<keyword evidence="6 7" id="KW-0472">Membrane</keyword>
<dbReference type="InterPro" id="IPR011014">
    <property type="entry name" value="MscS_channel_TM-2"/>
</dbReference>
<dbReference type="GO" id="GO:0005886">
    <property type="term" value="C:plasma membrane"/>
    <property type="evidence" value="ECO:0007669"/>
    <property type="project" value="UniProtKB-SubCell"/>
</dbReference>
<feature type="domain" description="Mechanosensitive ion channel MscS" evidence="8">
    <location>
        <begin position="107"/>
        <end position="174"/>
    </location>
</feature>
<evidence type="ECO:0000256" key="2">
    <source>
        <dbReference type="ARBA" id="ARBA00008017"/>
    </source>
</evidence>
<evidence type="ECO:0000256" key="7">
    <source>
        <dbReference type="SAM" id="Phobius"/>
    </source>
</evidence>
<evidence type="ECO:0000313" key="10">
    <source>
        <dbReference type="Proteomes" id="UP000194873"/>
    </source>
</evidence>
<evidence type="ECO:0000259" key="8">
    <source>
        <dbReference type="Pfam" id="PF00924"/>
    </source>
</evidence>
<sequence length="275" mass="30405">MLQDLQRVLHTYWESFLFIAPKLLIALVVVSVALAIAKRFSMLLGSRLRGSAHDPLLADFLTNVAKWGMLLAGLLLAMQIVGLSGVVSGVLGAAGLTAFVVGFALKDIAENFLAGMVLAFNRPFHIHDTVQIRDMLGQVEALNLRTTIIRTFEGKQISLPNAVVLREPLTNFTRNEYIRQDFLVSVDYGEQKGPSQIIDKILHYVNNTEGVESTPPYVSYITLEKSAGTTADLRVYFWAQSEDYRRQVLVLKSNLMQGTKAMLSEAGYPPTTTVS</sequence>
<keyword evidence="5 7" id="KW-1133">Transmembrane helix</keyword>
<dbReference type="AlphaFoldDB" id="A0A243W8Y3"/>
<proteinExistence type="inferred from homology"/>
<dbReference type="InterPro" id="IPR011066">
    <property type="entry name" value="MscS_channel_C_sf"/>
</dbReference>
<evidence type="ECO:0000256" key="1">
    <source>
        <dbReference type="ARBA" id="ARBA00004651"/>
    </source>
</evidence>
<reference evidence="9 10" key="1">
    <citation type="submission" date="2017-01" db="EMBL/GenBank/DDBJ databases">
        <title>A new Hymenobacter.</title>
        <authorList>
            <person name="Liang Y."/>
            <person name="Feng F."/>
        </authorList>
    </citation>
    <scope>NUCLEOTIDE SEQUENCE [LARGE SCALE GENOMIC DNA]</scope>
    <source>
        <strain evidence="9">MIMBbqt21</strain>
    </source>
</reference>
<accession>A0A243W8Y3</accession>
<dbReference type="InterPro" id="IPR023408">
    <property type="entry name" value="MscS_beta-dom_sf"/>
</dbReference>
<dbReference type="GO" id="GO:0008381">
    <property type="term" value="F:mechanosensitive monoatomic ion channel activity"/>
    <property type="evidence" value="ECO:0007669"/>
    <property type="project" value="InterPro"/>
</dbReference>
<comment type="subcellular location">
    <subcellularLocation>
        <location evidence="1">Cell membrane</location>
        <topology evidence="1">Multi-pass membrane protein</topology>
    </subcellularLocation>
</comment>
<dbReference type="Pfam" id="PF00924">
    <property type="entry name" value="MS_channel_2nd"/>
    <property type="match status" value="1"/>
</dbReference>